<feature type="domain" description="RNA-binding S4" evidence="2">
    <location>
        <begin position="189"/>
        <end position="246"/>
    </location>
</feature>
<dbReference type="InterPro" id="IPR002942">
    <property type="entry name" value="S4_RNA-bd"/>
</dbReference>
<name>A0A1H2U0V2_ACIFE</name>
<dbReference type="InterPro" id="IPR012677">
    <property type="entry name" value="Nucleotide-bd_a/b_plait_sf"/>
</dbReference>
<dbReference type="Pfam" id="PF17774">
    <property type="entry name" value="YlmH_RBD"/>
    <property type="match status" value="1"/>
</dbReference>
<dbReference type="Gene3D" id="3.30.1370.160">
    <property type="match status" value="1"/>
</dbReference>
<dbReference type="EMBL" id="FNOP01000002">
    <property type="protein sequence ID" value="SDW49681.1"/>
    <property type="molecule type" value="Genomic_DNA"/>
</dbReference>
<accession>A0A1H2U0V2</accession>
<dbReference type="Pfam" id="PF01479">
    <property type="entry name" value="S4"/>
    <property type="match status" value="1"/>
</dbReference>
<evidence type="ECO:0000259" key="2">
    <source>
        <dbReference type="SMART" id="SM00363"/>
    </source>
</evidence>
<dbReference type="InterPro" id="IPR036986">
    <property type="entry name" value="S4_RNA-bd_sf"/>
</dbReference>
<dbReference type="SMART" id="SM00363">
    <property type="entry name" value="S4"/>
    <property type="match status" value="1"/>
</dbReference>
<dbReference type="InterPro" id="IPR040591">
    <property type="entry name" value="RqcP2_RBD"/>
</dbReference>
<proteinExistence type="predicted"/>
<dbReference type="Gene3D" id="3.30.70.330">
    <property type="match status" value="1"/>
</dbReference>
<dbReference type="PANTHER" id="PTHR13633">
    <property type="entry name" value="MITOCHONDRIAL TRANSCRIPTION RESCUE FACTOR 1"/>
    <property type="match status" value="1"/>
</dbReference>
<dbReference type="CDD" id="cd00165">
    <property type="entry name" value="S4"/>
    <property type="match status" value="1"/>
</dbReference>
<dbReference type="PANTHER" id="PTHR13633:SF3">
    <property type="entry name" value="MITOCHONDRIAL TRANSCRIPTION RESCUE FACTOR 1"/>
    <property type="match status" value="1"/>
</dbReference>
<dbReference type="RefSeq" id="WP_074704339.1">
    <property type="nucleotide sequence ID" value="NZ_CALAKB010000022.1"/>
</dbReference>
<sequence length="265" mass="29406">MANTTQQRETVLRYFKASGDAELAAQLLDLAEGARKSRRARVSGFLDPHGQNVAEIVAANYPQVRYEMNGGFQNAERQKVAFIAEDFYGQPDFAITALEILWDKRYYDIGHRDVLGAFMGLGCKREILGDIVFIDEGAQLAVDTPMVDFILSNLTKIGAATVEVKVIPLEDLKEKEQKIKLISATVAALRLDAVAASGYGVSRSRMADEIKGQNVKLNWQEAKSPSQTVKEGDVISFRSRGRVELAEVRGTTKKGRYAITLKRYI</sequence>
<dbReference type="PROSITE" id="PS50889">
    <property type="entry name" value="S4"/>
    <property type="match status" value="1"/>
</dbReference>
<dbReference type="Proteomes" id="UP000182379">
    <property type="component" value="Unassembled WGS sequence"/>
</dbReference>
<dbReference type="GO" id="GO:0003723">
    <property type="term" value="F:RNA binding"/>
    <property type="evidence" value="ECO:0007669"/>
    <property type="project" value="UniProtKB-KW"/>
</dbReference>
<organism evidence="3 4">
    <name type="scientific">Acidaminococcus fermentans</name>
    <dbReference type="NCBI Taxonomy" id="905"/>
    <lineage>
        <taxon>Bacteria</taxon>
        <taxon>Bacillati</taxon>
        <taxon>Bacillota</taxon>
        <taxon>Negativicutes</taxon>
        <taxon>Acidaminococcales</taxon>
        <taxon>Acidaminococcaceae</taxon>
        <taxon>Acidaminococcus</taxon>
    </lineage>
</organism>
<evidence type="ECO:0000256" key="1">
    <source>
        <dbReference type="PROSITE-ProRule" id="PRU00182"/>
    </source>
</evidence>
<dbReference type="SUPFAM" id="SSF55174">
    <property type="entry name" value="Alpha-L RNA-binding motif"/>
    <property type="match status" value="1"/>
</dbReference>
<gene>
    <name evidence="3" type="ORF">SAMN05216495_10265</name>
</gene>
<evidence type="ECO:0000313" key="3">
    <source>
        <dbReference type="EMBL" id="SDW49681.1"/>
    </source>
</evidence>
<dbReference type="Gene3D" id="3.10.290.10">
    <property type="entry name" value="RNA-binding S4 domain"/>
    <property type="match status" value="1"/>
</dbReference>
<keyword evidence="1" id="KW-0694">RNA-binding</keyword>
<reference evidence="3 4" key="1">
    <citation type="submission" date="2016-10" db="EMBL/GenBank/DDBJ databases">
        <authorList>
            <person name="Varghese N."/>
            <person name="Submissions S."/>
        </authorList>
    </citation>
    <scope>NUCLEOTIDE SEQUENCE [LARGE SCALE GENOMIC DNA]</scope>
    <source>
        <strain evidence="3 4">WCC6</strain>
    </source>
</reference>
<evidence type="ECO:0000313" key="4">
    <source>
        <dbReference type="Proteomes" id="UP000182379"/>
    </source>
</evidence>
<comment type="caution">
    <text evidence="3">The sequence shown here is derived from an EMBL/GenBank/DDBJ whole genome shotgun (WGS) entry which is preliminary data.</text>
</comment>
<protein>
    <submittedName>
        <fullName evidence="3">RNA-binding protein YlmH, contains S4-like domain</fullName>
    </submittedName>
</protein>
<dbReference type="AlphaFoldDB" id="A0A1H2U0V2"/>